<dbReference type="PROSITE" id="PS50943">
    <property type="entry name" value="HTH_CROC1"/>
    <property type="match status" value="1"/>
</dbReference>
<protein>
    <submittedName>
        <fullName evidence="2">Helix-turn-helix transcriptional regulator</fullName>
    </submittedName>
</protein>
<dbReference type="SMART" id="SM00530">
    <property type="entry name" value="HTH_XRE"/>
    <property type="match status" value="1"/>
</dbReference>
<dbReference type="Proteomes" id="UP001596997">
    <property type="component" value="Unassembled WGS sequence"/>
</dbReference>
<evidence type="ECO:0000313" key="3">
    <source>
        <dbReference type="Proteomes" id="UP001596997"/>
    </source>
</evidence>
<sequence length="137" mass="15646">MNFAQRLQKLLDYYDLSASGFATKIGIQRSSMSHILSGRNKPSLDFTMKVLHTFPEVSIEWLIDGNGSFPKSTPTLTPNVNQEIETFNEKLDSQNEKKENIDSTNKIISEVSKLDKDIDKIVFFYKDGTFTIYQNTP</sequence>
<feature type="domain" description="HTH cro/C1-type" evidence="1">
    <location>
        <begin position="7"/>
        <end position="62"/>
    </location>
</feature>
<name>A0ABW3HYI9_9FLAO</name>
<evidence type="ECO:0000259" key="1">
    <source>
        <dbReference type="PROSITE" id="PS50943"/>
    </source>
</evidence>
<dbReference type="EMBL" id="JBHTJM010000001">
    <property type="protein sequence ID" value="MFD0962494.1"/>
    <property type="molecule type" value="Genomic_DNA"/>
</dbReference>
<dbReference type="RefSeq" id="WP_377712206.1">
    <property type="nucleotide sequence ID" value="NZ_JBHTJM010000001.1"/>
</dbReference>
<dbReference type="InterPro" id="IPR010982">
    <property type="entry name" value="Lambda_DNA-bd_dom_sf"/>
</dbReference>
<accession>A0ABW3HYI9</accession>
<reference evidence="3" key="1">
    <citation type="journal article" date="2019" name="Int. J. Syst. Evol. Microbiol.">
        <title>The Global Catalogue of Microorganisms (GCM) 10K type strain sequencing project: providing services to taxonomists for standard genome sequencing and annotation.</title>
        <authorList>
            <consortium name="The Broad Institute Genomics Platform"/>
            <consortium name="The Broad Institute Genome Sequencing Center for Infectious Disease"/>
            <person name="Wu L."/>
            <person name="Ma J."/>
        </authorList>
    </citation>
    <scope>NUCLEOTIDE SEQUENCE [LARGE SCALE GENOMIC DNA]</scope>
    <source>
        <strain evidence="3">CCUG 62114</strain>
    </source>
</reference>
<comment type="caution">
    <text evidence="2">The sequence shown here is derived from an EMBL/GenBank/DDBJ whole genome shotgun (WGS) entry which is preliminary data.</text>
</comment>
<keyword evidence="3" id="KW-1185">Reference proteome</keyword>
<organism evidence="2 3">
    <name type="scientific">Pseudofulvibacter geojedonensis</name>
    <dbReference type="NCBI Taxonomy" id="1123758"/>
    <lineage>
        <taxon>Bacteria</taxon>
        <taxon>Pseudomonadati</taxon>
        <taxon>Bacteroidota</taxon>
        <taxon>Flavobacteriia</taxon>
        <taxon>Flavobacteriales</taxon>
        <taxon>Flavobacteriaceae</taxon>
        <taxon>Pseudofulvibacter</taxon>
    </lineage>
</organism>
<dbReference type="SUPFAM" id="SSF47413">
    <property type="entry name" value="lambda repressor-like DNA-binding domains"/>
    <property type="match status" value="1"/>
</dbReference>
<dbReference type="CDD" id="cd00093">
    <property type="entry name" value="HTH_XRE"/>
    <property type="match status" value="1"/>
</dbReference>
<dbReference type="InterPro" id="IPR001387">
    <property type="entry name" value="Cro/C1-type_HTH"/>
</dbReference>
<proteinExistence type="predicted"/>
<gene>
    <name evidence="2" type="ORF">ACFQ1O_00580</name>
</gene>
<dbReference type="Gene3D" id="1.10.260.40">
    <property type="entry name" value="lambda repressor-like DNA-binding domains"/>
    <property type="match status" value="1"/>
</dbReference>
<evidence type="ECO:0000313" key="2">
    <source>
        <dbReference type="EMBL" id="MFD0962494.1"/>
    </source>
</evidence>